<organism evidence="1 2">
    <name type="scientific">Vibrio cholerae</name>
    <dbReference type="NCBI Taxonomy" id="666"/>
    <lineage>
        <taxon>Bacteria</taxon>
        <taxon>Pseudomonadati</taxon>
        <taxon>Pseudomonadota</taxon>
        <taxon>Gammaproteobacteria</taxon>
        <taxon>Vibrionales</taxon>
        <taxon>Vibrionaceae</taxon>
        <taxon>Vibrio</taxon>
    </lineage>
</organism>
<name>A0A655SW13_VIBCL</name>
<dbReference type="AntiFam" id="ANF00149">
    <property type="entry name" value="Shadow ORF (opposite cshA)"/>
</dbReference>
<gene>
    <name evidence="1" type="ORF">ERS013200_03780</name>
</gene>
<reference evidence="1 2" key="1">
    <citation type="submission" date="2015-07" db="EMBL/GenBank/DDBJ databases">
        <authorList>
            <consortium name="Pathogen Informatics"/>
        </authorList>
    </citation>
    <scope>NUCLEOTIDE SEQUENCE [LARGE SCALE GENOMIC DNA]</scope>
    <source>
        <strain evidence="1 2">A316</strain>
    </source>
</reference>
<dbReference type="Proteomes" id="UP000041770">
    <property type="component" value="Unassembled WGS sequence"/>
</dbReference>
<sequence length="75" mass="8586">MANVWHINTTRRHIGSQQNIDIAFTETADRIVTAILRHFTLNPSTRDLGFLQLSTQVCETLTSFQKHDRTFSLLG</sequence>
<accession>A0A655SW13</accession>
<dbReference type="AlphaFoldDB" id="A0A655SW13"/>
<protein>
    <submittedName>
        <fullName evidence="1">Uncharacterized protein</fullName>
    </submittedName>
</protein>
<evidence type="ECO:0000313" key="2">
    <source>
        <dbReference type="Proteomes" id="UP000041770"/>
    </source>
</evidence>
<evidence type="ECO:0000313" key="1">
    <source>
        <dbReference type="EMBL" id="CSD28262.1"/>
    </source>
</evidence>
<proteinExistence type="predicted"/>
<dbReference type="EMBL" id="CWQY01000044">
    <property type="protein sequence ID" value="CSD28262.1"/>
    <property type="molecule type" value="Genomic_DNA"/>
</dbReference>